<proteinExistence type="predicted"/>
<accession>A0A3A4ZBL7</accession>
<protein>
    <recommendedName>
        <fullName evidence="3">DUF86 domain-containing protein</fullName>
    </recommendedName>
</protein>
<evidence type="ECO:0000313" key="1">
    <source>
        <dbReference type="EMBL" id="RJR26528.1"/>
    </source>
</evidence>
<organism evidence="1 2">
    <name type="scientific">candidate division WWE3 bacterium</name>
    <dbReference type="NCBI Taxonomy" id="2053526"/>
    <lineage>
        <taxon>Bacteria</taxon>
        <taxon>Katanobacteria</taxon>
    </lineage>
</organism>
<dbReference type="Proteomes" id="UP000265540">
    <property type="component" value="Unassembled WGS sequence"/>
</dbReference>
<dbReference type="EMBL" id="QZJF01000021">
    <property type="protein sequence ID" value="RJR26528.1"/>
    <property type="molecule type" value="Genomic_DNA"/>
</dbReference>
<sequence>MGILNLFGFFKTSSAGYSSISINTERRIKDEWAKISELIKAGSPSQLRQALISADKTLDNALRELVPGETMGERLKNAKPKFDKFTYGKVWDAHKIRNNLVHETGYEPPHYIIKEAISDLKDALYRLGMRL</sequence>
<comment type="caution">
    <text evidence="1">The sequence shown here is derived from an EMBL/GenBank/DDBJ whole genome shotgun (WGS) entry which is preliminary data.</text>
</comment>
<name>A0A3A4ZBL7_UNCKA</name>
<evidence type="ECO:0000313" key="2">
    <source>
        <dbReference type="Proteomes" id="UP000265540"/>
    </source>
</evidence>
<reference evidence="1 2" key="1">
    <citation type="journal article" date="2017" name="ISME J.">
        <title>Energy and carbon metabolisms in a deep terrestrial subsurface fluid microbial community.</title>
        <authorList>
            <person name="Momper L."/>
            <person name="Jungbluth S.P."/>
            <person name="Lee M.D."/>
            <person name="Amend J.P."/>
        </authorList>
    </citation>
    <scope>NUCLEOTIDE SEQUENCE [LARGE SCALE GENOMIC DNA]</scope>
    <source>
        <strain evidence="1">SURF_46</strain>
    </source>
</reference>
<evidence type="ECO:0008006" key="3">
    <source>
        <dbReference type="Google" id="ProtNLM"/>
    </source>
</evidence>
<gene>
    <name evidence="1" type="ORF">C4561_05280</name>
</gene>
<dbReference type="AlphaFoldDB" id="A0A3A4ZBL7"/>